<proteinExistence type="predicted"/>
<organism evidence="1 2">
    <name type="scientific">Alectoria fallacina</name>
    <dbReference type="NCBI Taxonomy" id="1903189"/>
    <lineage>
        <taxon>Eukaryota</taxon>
        <taxon>Fungi</taxon>
        <taxon>Dikarya</taxon>
        <taxon>Ascomycota</taxon>
        <taxon>Pezizomycotina</taxon>
        <taxon>Lecanoromycetes</taxon>
        <taxon>OSLEUM clade</taxon>
        <taxon>Lecanoromycetidae</taxon>
        <taxon>Lecanorales</taxon>
        <taxon>Lecanorineae</taxon>
        <taxon>Parmeliaceae</taxon>
        <taxon>Alectoria</taxon>
    </lineage>
</organism>
<evidence type="ECO:0000313" key="1">
    <source>
        <dbReference type="EMBL" id="CAF9940068.1"/>
    </source>
</evidence>
<dbReference type="AlphaFoldDB" id="A0A8H3PGE8"/>
<comment type="caution">
    <text evidence="1">The sequence shown here is derived from an EMBL/GenBank/DDBJ whole genome shotgun (WGS) entry which is preliminary data.</text>
</comment>
<accession>A0A8H3PGE8</accession>
<reference evidence="1" key="1">
    <citation type="submission" date="2021-03" db="EMBL/GenBank/DDBJ databases">
        <authorList>
            <person name="Tagirdzhanova G."/>
        </authorList>
    </citation>
    <scope>NUCLEOTIDE SEQUENCE</scope>
</reference>
<dbReference type="EMBL" id="CAJPDR010000584">
    <property type="protein sequence ID" value="CAF9940068.1"/>
    <property type="molecule type" value="Genomic_DNA"/>
</dbReference>
<sequence length="274" mass="31623">WLYTGRMDVDDLYCFQSEEESEKACELLCQMYKLGERLLLDEDFLGDVRKKLHELTETAKKGGIPMPWTADIIHQVFSGSAPVQFVGGFINWKNPSLRPFLLGKLCTINFCTKFDFSNCGESFKLDGGLIAELMKYLAGELKWAVELWEAQIDSSVDIAEKKLELAQAEGTSKSITKQSKGNEGIWLALRYACTYSGGTTTDFRAYSQCLELDGSFAAEILNFIAIELRWIIERWGQERGPKVDVMQENEDEERIEGDYEDAQYRWDRYRFRRW</sequence>
<dbReference type="OrthoDB" id="194443at2759"/>
<feature type="non-terminal residue" evidence="1">
    <location>
        <position position="1"/>
    </location>
</feature>
<protein>
    <submittedName>
        <fullName evidence="1">Uncharacterized protein</fullName>
    </submittedName>
</protein>
<keyword evidence="2" id="KW-1185">Reference proteome</keyword>
<gene>
    <name evidence="1" type="ORF">ALECFALPRED_008420</name>
</gene>
<dbReference type="Proteomes" id="UP000664203">
    <property type="component" value="Unassembled WGS sequence"/>
</dbReference>
<name>A0A8H3PGE8_9LECA</name>
<evidence type="ECO:0000313" key="2">
    <source>
        <dbReference type="Proteomes" id="UP000664203"/>
    </source>
</evidence>